<dbReference type="Pfam" id="PF00440">
    <property type="entry name" value="TetR_N"/>
    <property type="match status" value="1"/>
</dbReference>
<dbReference type="InterPro" id="IPR009057">
    <property type="entry name" value="Homeodomain-like_sf"/>
</dbReference>
<proteinExistence type="predicted"/>
<feature type="domain" description="HTH tetR-type" evidence="5">
    <location>
        <begin position="17"/>
        <end position="77"/>
    </location>
</feature>
<evidence type="ECO:0000256" key="3">
    <source>
        <dbReference type="ARBA" id="ARBA00023163"/>
    </source>
</evidence>
<dbReference type="PANTHER" id="PTHR30055">
    <property type="entry name" value="HTH-TYPE TRANSCRIPTIONAL REGULATOR RUTR"/>
    <property type="match status" value="1"/>
</dbReference>
<sequence>MTVKRSYSSAKRDAQARATRRSILDAARDLFVTTGYTATTIQAIAERAGVAVQTVYAVFGNKRELLRQLIESTIAGADEPVEMTNRPEAQAVAAEPDPRRRAELDAALARSIMERVAPILRVTAEAAASDPELAAMMHAVKMARREEMVTAAAMLAGADGLRTTQEEAEATLYVLYSPHVADMLIGDYGWSPERYEKWLSRMLLQSVIQ</sequence>
<evidence type="ECO:0000256" key="2">
    <source>
        <dbReference type="ARBA" id="ARBA00023125"/>
    </source>
</evidence>
<keyword evidence="1" id="KW-0805">Transcription regulation</keyword>
<dbReference type="SUPFAM" id="SSF46689">
    <property type="entry name" value="Homeodomain-like"/>
    <property type="match status" value="1"/>
</dbReference>
<gene>
    <name evidence="6" type="ORF">SHK19_19750</name>
</gene>
<reference evidence="7" key="1">
    <citation type="submission" date="2023-12" db="EMBL/GenBank/DDBJ databases">
        <title>Novel species in genus Nocardioides.</title>
        <authorList>
            <person name="Zhou H."/>
        </authorList>
    </citation>
    <scope>NUCLEOTIDE SEQUENCE [LARGE SCALE GENOMIC DNA]</scope>
    <source>
        <strain evidence="7">HM61</strain>
    </source>
</reference>
<organism evidence="6 7">
    <name type="scientific">Nocardioides bizhenqiangii</name>
    <dbReference type="NCBI Taxonomy" id="3095076"/>
    <lineage>
        <taxon>Bacteria</taxon>
        <taxon>Bacillati</taxon>
        <taxon>Actinomycetota</taxon>
        <taxon>Actinomycetes</taxon>
        <taxon>Propionibacteriales</taxon>
        <taxon>Nocardioidaceae</taxon>
        <taxon>Nocardioides</taxon>
    </lineage>
</organism>
<dbReference type="Proteomes" id="UP001327225">
    <property type="component" value="Chromosome"/>
</dbReference>
<dbReference type="PROSITE" id="PS50977">
    <property type="entry name" value="HTH_TETR_2"/>
    <property type="match status" value="1"/>
</dbReference>
<accession>A0ABZ0ZRT4</accession>
<evidence type="ECO:0000313" key="7">
    <source>
        <dbReference type="Proteomes" id="UP001327225"/>
    </source>
</evidence>
<dbReference type="PANTHER" id="PTHR30055:SF234">
    <property type="entry name" value="HTH-TYPE TRANSCRIPTIONAL REGULATOR BETI"/>
    <property type="match status" value="1"/>
</dbReference>
<dbReference type="InterPro" id="IPR001647">
    <property type="entry name" value="HTH_TetR"/>
</dbReference>
<dbReference type="Gene3D" id="1.10.357.10">
    <property type="entry name" value="Tetracycline Repressor, domain 2"/>
    <property type="match status" value="1"/>
</dbReference>
<name>A0ABZ0ZRT4_9ACTN</name>
<dbReference type="RefSeq" id="WP_322454695.1">
    <property type="nucleotide sequence ID" value="NZ_CP141059.1"/>
</dbReference>
<keyword evidence="2 4" id="KW-0238">DNA-binding</keyword>
<evidence type="ECO:0000313" key="6">
    <source>
        <dbReference type="EMBL" id="WQQ26183.1"/>
    </source>
</evidence>
<evidence type="ECO:0000259" key="5">
    <source>
        <dbReference type="PROSITE" id="PS50977"/>
    </source>
</evidence>
<evidence type="ECO:0000256" key="1">
    <source>
        <dbReference type="ARBA" id="ARBA00023015"/>
    </source>
</evidence>
<keyword evidence="7" id="KW-1185">Reference proteome</keyword>
<dbReference type="InterPro" id="IPR050109">
    <property type="entry name" value="HTH-type_TetR-like_transc_reg"/>
</dbReference>
<evidence type="ECO:0000256" key="4">
    <source>
        <dbReference type="PROSITE-ProRule" id="PRU00335"/>
    </source>
</evidence>
<dbReference type="EMBL" id="CP141059">
    <property type="protein sequence ID" value="WQQ26183.1"/>
    <property type="molecule type" value="Genomic_DNA"/>
</dbReference>
<dbReference type="PRINTS" id="PR00455">
    <property type="entry name" value="HTHTETR"/>
</dbReference>
<keyword evidence="3" id="KW-0804">Transcription</keyword>
<protein>
    <submittedName>
        <fullName evidence="6">Helix-turn-helix domain-containing protein</fullName>
    </submittedName>
</protein>
<feature type="DNA-binding region" description="H-T-H motif" evidence="4">
    <location>
        <begin position="40"/>
        <end position="59"/>
    </location>
</feature>